<keyword evidence="2" id="KW-1185">Reference proteome</keyword>
<sequence length="225" mass="24904">MKRYFFPTLILLFGLSGCLKKDDSPLRDLVTDPVSTYLGTDTLSRTGDLYMGLQLGETPESLYPVLQSLQKTASVGYVNVVGNSFTRLTDLEKRIPLYQSLDIEQSNGISVQLYFSERSISTMYLSTGKALIQWPESAAKSQAIAIGDAVDGLYAKVLTLSSGNSFRRFNLFTKDLTTGYDPSMSDSPQWYFAFSPSFGKTTLVHLNFSGRKLSSITVSKYERGG</sequence>
<name>A0A1G9IKW0_9BACT</name>
<dbReference type="STRING" id="563176.SAMN04488090_0521"/>
<evidence type="ECO:0000313" key="2">
    <source>
        <dbReference type="Proteomes" id="UP000198901"/>
    </source>
</evidence>
<dbReference type="AlphaFoldDB" id="A0A1G9IKW0"/>
<reference evidence="1 2" key="1">
    <citation type="submission" date="2016-10" db="EMBL/GenBank/DDBJ databases">
        <authorList>
            <person name="de Groot N.N."/>
        </authorList>
    </citation>
    <scope>NUCLEOTIDE SEQUENCE [LARGE SCALE GENOMIC DNA]</scope>
    <source>
        <strain evidence="1 2">DSM 21668</strain>
    </source>
</reference>
<dbReference type="OrthoDB" id="795899at2"/>
<dbReference type="RefSeq" id="WP_143010997.1">
    <property type="nucleotide sequence ID" value="NZ_FNGS01000001.1"/>
</dbReference>
<gene>
    <name evidence="1" type="ORF">SAMN04488090_0521</name>
</gene>
<dbReference type="EMBL" id="FNGS01000001">
    <property type="protein sequence ID" value="SDL25772.1"/>
    <property type="molecule type" value="Genomic_DNA"/>
</dbReference>
<dbReference type="Proteomes" id="UP000198901">
    <property type="component" value="Unassembled WGS sequence"/>
</dbReference>
<protein>
    <recommendedName>
        <fullName evidence="3">Lipoprotein</fullName>
    </recommendedName>
</protein>
<dbReference type="PROSITE" id="PS51257">
    <property type="entry name" value="PROKAR_LIPOPROTEIN"/>
    <property type="match status" value="1"/>
</dbReference>
<evidence type="ECO:0008006" key="3">
    <source>
        <dbReference type="Google" id="ProtNLM"/>
    </source>
</evidence>
<evidence type="ECO:0000313" key="1">
    <source>
        <dbReference type="EMBL" id="SDL25772.1"/>
    </source>
</evidence>
<accession>A0A1G9IKW0</accession>
<proteinExistence type="predicted"/>
<organism evidence="1 2">
    <name type="scientific">Siphonobacter aquaeclarae</name>
    <dbReference type="NCBI Taxonomy" id="563176"/>
    <lineage>
        <taxon>Bacteria</taxon>
        <taxon>Pseudomonadati</taxon>
        <taxon>Bacteroidota</taxon>
        <taxon>Cytophagia</taxon>
        <taxon>Cytophagales</taxon>
        <taxon>Cytophagaceae</taxon>
        <taxon>Siphonobacter</taxon>
    </lineage>
</organism>